<dbReference type="Proteomes" id="UP000628017">
    <property type="component" value="Unassembled WGS sequence"/>
</dbReference>
<proteinExistence type="predicted"/>
<protein>
    <recommendedName>
        <fullName evidence="4">CcoQ/FixQ family Cbb3-type cytochrome c oxidase assembly chaperone</fullName>
    </recommendedName>
</protein>
<gene>
    <name evidence="2" type="ORF">GCM10011498_14670</name>
</gene>
<evidence type="ECO:0000313" key="3">
    <source>
        <dbReference type="Proteomes" id="UP000628017"/>
    </source>
</evidence>
<evidence type="ECO:0008006" key="4">
    <source>
        <dbReference type="Google" id="ProtNLM"/>
    </source>
</evidence>
<dbReference type="Pfam" id="PF05545">
    <property type="entry name" value="FixQ"/>
    <property type="match status" value="1"/>
</dbReference>
<accession>A0A916QVY9</accession>
<evidence type="ECO:0000313" key="2">
    <source>
        <dbReference type="EMBL" id="GGA15414.1"/>
    </source>
</evidence>
<feature type="transmembrane region" description="Helical" evidence="1">
    <location>
        <begin position="14"/>
        <end position="31"/>
    </location>
</feature>
<dbReference type="InterPro" id="IPR008621">
    <property type="entry name" value="Cbb3-typ_cyt_oxidase_comp"/>
</dbReference>
<keyword evidence="1" id="KW-0472">Membrane</keyword>
<dbReference type="RefSeq" id="WP_188672768.1">
    <property type="nucleotide sequence ID" value="NZ_BMKA01000002.1"/>
</dbReference>
<sequence length="72" mass="8310">MDTYSFLRELADSWFLLAMFCFFLGAVLFLFRPGSRKMHEDASQIPLRDNLDPDAPRLDCVGNCPDCFKRTS</sequence>
<keyword evidence="1" id="KW-1133">Transmembrane helix</keyword>
<reference evidence="2" key="2">
    <citation type="submission" date="2020-09" db="EMBL/GenBank/DDBJ databases">
        <authorList>
            <person name="Sun Q."/>
            <person name="Zhou Y."/>
        </authorList>
    </citation>
    <scope>NUCLEOTIDE SEQUENCE</scope>
    <source>
        <strain evidence="2">CGMCC 1.15880</strain>
    </source>
</reference>
<evidence type="ECO:0000256" key="1">
    <source>
        <dbReference type="SAM" id="Phobius"/>
    </source>
</evidence>
<name>A0A916QVY9_9RHOB</name>
<dbReference type="EMBL" id="BMKA01000002">
    <property type="protein sequence ID" value="GGA15414.1"/>
    <property type="molecule type" value="Genomic_DNA"/>
</dbReference>
<comment type="caution">
    <text evidence="2">The sequence shown here is derived from an EMBL/GenBank/DDBJ whole genome shotgun (WGS) entry which is preliminary data.</text>
</comment>
<organism evidence="2 3">
    <name type="scientific">Neptunicoccus cionae</name>
    <dbReference type="NCBI Taxonomy" id="2035344"/>
    <lineage>
        <taxon>Bacteria</taxon>
        <taxon>Pseudomonadati</taxon>
        <taxon>Pseudomonadota</taxon>
        <taxon>Alphaproteobacteria</taxon>
        <taxon>Rhodobacterales</taxon>
        <taxon>Paracoccaceae</taxon>
        <taxon>Neptunicoccus</taxon>
    </lineage>
</organism>
<keyword evidence="1" id="KW-0812">Transmembrane</keyword>
<dbReference type="AlphaFoldDB" id="A0A916QVY9"/>
<keyword evidence="3" id="KW-1185">Reference proteome</keyword>
<reference evidence="2" key="1">
    <citation type="journal article" date="2014" name="Int. J. Syst. Evol. Microbiol.">
        <title>Complete genome sequence of Corynebacterium casei LMG S-19264T (=DSM 44701T), isolated from a smear-ripened cheese.</title>
        <authorList>
            <consortium name="US DOE Joint Genome Institute (JGI-PGF)"/>
            <person name="Walter F."/>
            <person name="Albersmeier A."/>
            <person name="Kalinowski J."/>
            <person name="Ruckert C."/>
        </authorList>
    </citation>
    <scope>NUCLEOTIDE SEQUENCE</scope>
    <source>
        <strain evidence="2">CGMCC 1.15880</strain>
    </source>
</reference>
<dbReference type="CDD" id="cd01324">
    <property type="entry name" value="cbb3_Oxidase_CcoQ"/>
    <property type="match status" value="1"/>
</dbReference>